<keyword evidence="3" id="KW-0645">Protease</keyword>
<dbReference type="GO" id="GO:0006508">
    <property type="term" value="P:proteolysis"/>
    <property type="evidence" value="ECO:0007669"/>
    <property type="project" value="UniProtKB-KW"/>
</dbReference>
<proteinExistence type="predicted"/>
<dbReference type="InterPro" id="IPR046541">
    <property type="entry name" value="DUF6606"/>
</dbReference>
<comment type="caution">
    <text evidence="11">The sequence shown here is derived from an EMBL/GenBank/DDBJ whole genome shotgun (WGS) entry which is preliminary data.</text>
</comment>
<feature type="compositionally biased region" description="Acidic residues" evidence="7">
    <location>
        <begin position="2982"/>
        <end position="2997"/>
    </location>
</feature>
<dbReference type="EMBL" id="NJEU01000130">
    <property type="protein sequence ID" value="PHH81296.1"/>
    <property type="molecule type" value="Genomic_DNA"/>
</dbReference>
<dbReference type="EC" id="3.4.19.12" evidence="2"/>
<feature type="domain" description="DUF3645" evidence="9">
    <location>
        <begin position="2226"/>
        <end position="2258"/>
    </location>
</feature>
<evidence type="ECO:0000256" key="6">
    <source>
        <dbReference type="ARBA" id="ARBA00022807"/>
    </source>
</evidence>
<evidence type="ECO:0000256" key="7">
    <source>
        <dbReference type="SAM" id="MobiDB-lite"/>
    </source>
</evidence>
<dbReference type="OrthoDB" id="3182339at2759"/>
<dbReference type="InterPro" id="IPR022099">
    <property type="entry name" value="DUF3638"/>
</dbReference>
<dbReference type="PANTHER" id="PTHR13367:SF33">
    <property type="entry name" value="P-LOOP CONTAINING NUCLEOSIDE TRIPHOSPHATE HYDROLASE PROTEIN"/>
    <property type="match status" value="1"/>
</dbReference>
<name>A0A2C5ZMR6_9HYPO</name>
<feature type="compositionally biased region" description="Basic and acidic residues" evidence="7">
    <location>
        <begin position="2972"/>
        <end position="2981"/>
    </location>
</feature>
<dbReference type="Pfam" id="PF12359">
    <property type="entry name" value="DUF3645"/>
    <property type="match status" value="1"/>
</dbReference>
<evidence type="ECO:0000256" key="5">
    <source>
        <dbReference type="ARBA" id="ARBA00022801"/>
    </source>
</evidence>
<feature type="domain" description="DUF3638" evidence="8">
    <location>
        <begin position="1884"/>
        <end position="2106"/>
    </location>
</feature>
<comment type="catalytic activity">
    <reaction evidence="1">
        <text>Thiol-dependent hydrolysis of ester, thioester, amide, peptide and isopeptide bonds formed by the C-terminal Gly of ubiquitin (a 76-residue protein attached to proteins as an intracellular targeting signal).</text>
        <dbReference type="EC" id="3.4.19.12"/>
    </reaction>
</comment>
<dbReference type="Proteomes" id="UP000224854">
    <property type="component" value="Unassembled WGS sequence"/>
</dbReference>
<evidence type="ECO:0000256" key="3">
    <source>
        <dbReference type="ARBA" id="ARBA00022670"/>
    </source>
</evidence>
<dbReference type="Pfam" id="PF12340">
    <property type="entry name" value="DUF3638"/>
    <property type="match status" value="1"/>
</dbReference>
<sequence>MDWIFPGSAVEVPFTTFRDESFTNNLALFIQKASEETLSRFSARAIKSGSSIIENRDPPHPGLISQFLMALLGAVGNFVEVPELRKRVRDDINFGKGEMPWRRCPSWLVLRVAMQRQLGLVLGQDLGRAAYKLVICAILEQLLDACAGVLSPELTIMLKAKLCRRLAKLERLREQSPELLSSFLEQAFSAVATKSQRTVEKATNQVETAWKQYKVSITRTIPHLPCRANDDALRLSLHNSQHHLQQLLKQPFKNTRHAPCENPYVKDDTEDQMRNLAKFSSQLETLEARLHMQILDDEFPESQQKLELRCISFCDSIYDLFTLVDDAFLGKPDQMSLLILRLLELWVQLDKSACKICPLLFDYSILFRPEALDVLHLARISEMQRLQTVQLYLSERQQRCGASANSIYSEPSLGSFAVRYLDESEDGPRLCTLLDRISAASQRAQNSKDAEWKQLCREYDSLTDKIASATCLCTIQQDGQRDVRGCNKCWYWRCRKRMTISAHEDYLPQGRPEKAAVVFELGIPKYLQQYRNATWRIFRKLGYPGAKTDASNAIMLLKDYEQLKEYKAATCNGISLASSVKSFLQTHYARVKMKADAASVFLPHGPVFHYYDQTNREWLKDLSAPASFQHHCGFSLPRALLDASIRNPRHPAWNDGPSSYETVASLTKCPRGMSSHEFMAVQRLIGGKNRRWLTMLVELGSSNINMSDEESLCLMTELAVQAGPLAETSDVLRDVHVVFRDDEFCQRLSEQINKRLGMIKANWRETHCMDFMVTLALRLHSLGGASARLEAEKALQTARETILTWVMSLRTNCRTEQNAEAAKRLSRYAFRAAMICRRTFAIFENTDRLMSGDELSCFIIASVALQQNLMDISALEPKMHGFLMNDLRLAFRLRSVIDKSARGYPRHLGEAILKSIRGDLNTTIAERFSQWVFPAALDHYWVAFDMCCLEREGEGAQTVQYHLLEGHLKINGQTLGRLPVEIMNSNSVKELFGDQNLTTFPSIYGDLSHVLADKLHGYEVHLGMRDGEVVIRARKRFGTFEYIPAKYFYGSGRNNFDLPEELVVDCAHWLNLDTGILEIRRKPLIWVDRPGNWKINLHNGKAFRRESKLVDPRSVLCQQIYAIYSGFEQPQRLTVFQPRMGSLSVFLHRLKLTFNVNGKNLLECRELKCEIDPNQDAGTLYGLQSKLVLRDSDNTGRRSILAGLGHLVYQRRGMHVAVGTRDITAYARYEIDAVLGRLSCPPEPRLLYSKALFHALTSFVLSDPLTGSTGTEEAYRILSSGYCQPWKPLHPGTIEHILKEIQGLSPAREYYPPDKRQLQCVSWNPDLTVTIQHDCYHRLVEDILKKSQRLEVFNGIKYARQPNGDTATNTHLRDRAEIRRSLLERSISETWIMPHQSRTVYKSRDRLAMASTDSNVYKTVALLRQETFSGCLDIRLASMLEQFPNQLIGGFATTSQFASQSLDQLIDGSIGEQWGSLVNYCCASKAKGKFNAIFRLGLLSFGLNANRDAITFLCAFSIIEELWDIAPPVGDVFRSFKFEERPSIEYLEALIQRTLSKTEPGVKRKKLDNGSASPESKENPSKRLILAEYLAKQWPSAQLLYAGLDSLELESLDIDKIQEAVEPEWRRLIDNELLSRYIVEVQSVIDRYSCQQGPDISIPRNLRLVLEDTAFRIPTDLVPSLAKELLVKQAPKMPELACLGQRLQEATVDRFLEDHDGNSREMFKQENHVMSEVKGLLERFIQSPKPLWQQYGNDLLESYYALQYRRSSKEKVSNPPSLAEIDERINVAERSLVMCLEVLRGALSANNGVCKWLNMGNMWPRVTPVTVLQLLRTRDKNIFGPGMKELLVAYGTLIATLQWLLRIKREYMRGDEQKLLEQWNDRGHGNWDPFEYPDWLLLEIESNIFIRPEQVEVAHAIIRPPSSANSLLQLNMGKGKTSCIVPMVVLVLADSERLCRLIVPKALTQQAAQILQCRIGGLLGREIRQIPFSRRTPTSSDVQQAYLDLHCQVRDLSGVILAIPEHILSYKLSGFQRLADGNVKEAHAMFEGQEWLDSTCRDVLDESDFTLAVKTQLIYPSGELVPVDGHPDRWILAQSLLSLVEERLEDLCSSFPHGIQVLKRRPGFPMIYITHSDVEKALRDSLTEAIIQGRTSFLPVSMSLSNTSIKMLRKLLVEDAPERQTFERVKRALAAKPSVYKGLLLARGLLLQGILFLCLRKRWNVQYGLHADRDPIAVPYEAKGVPSAQAEFGHPDVAILLTCLAFYYSGLTVGQLRDGLGHVLKSDDPGAEYDRWTAGCATLPPGLRQWNLVNVDDSGQVEELWHHLRLNKSVLDHFMNHFVFPRHAKQFNIKLQSSGWDLPLSWFNGSNPLARTTGFSGTNDNRRLLPLLIQQHDLVSLKHTSAEVLTYLLEERNRQYTVAKDAQGARLSETELLRTLHGKQIRVLIDAGAYILEMDNRSLVQTWLQIDHEAKAGVYLGADDNRAWVQYSNGKDAVPLLATPYAENLDGCLVYLDEAHTRGTDLQLPKTTHGALTLALGQTKDHTVQAAMRLRKLATTQSISFWAPPEVHQSIVESSGKEPNGEFSSIDVVGWLLEQTCRANEQLQGLFIAQGLNFCRRQNAILENPLFLSSPSQRSAVLNIVRSTEHLTLDELYGNQGGRQNHEPVHGVNSSLQGLVEQLDKQKQVFVHGESSMVANAMDEVEQEREVEFQVEEVREVQKPKHRKALSFPGLHQSVAAFIQTGVLSAGDGCQEMSVFLAQTALGKQHELEMSGSRLLVSEQFLRTVETGTNRPIDDNYARPVEWVLWSPGTGVALVVIPEEAEIAMPLIRAMPTPMVHLMTYSAPVTRHMLRFGQLEYYALPSLSTNDATPPWLSIELGIVGARLYFSHDEYEALLKHLKALDGQSSQQTAKGKLLGFVFEWLTVRRKGQDILHTPMGYVCQGRALGQGHAFFGGGAEAAARLEVRSATASETGHEDPRVSEVEEATQSEEDNDSLEE</sequence>
<protein>
    <recommendedName>
        <fullName evidence="2">ubiquitinyl hydrolase 1</fullName>
        <ecNumber evidence="2">3.4.19.12</ecNumber>
    </recommendedName>
</protein>
<organism evidence="11 12">
    <name type="scientific">Ophiocordyceps australis</name>
    <dbReference type="NCBI Taxonomy" id="1399860"/>
    <lineage>
        <taxon>Eukaryota</taxon>
        <taxon>Fungi</taxon>
        <taxon>Dikarya</taxon>
        <taxon>Ascomycota</taxon>
        <taxon>Pezizomycotina</taxon>
        <taxon>Sordariomycetes</taxon>
        <taxon>Hypocreomycetidae</taxon>
        <taxon>Hypocreales</taxon>
        <taxon>Ophiocordycipitaceae</taxon>
        <taxon>Ophiocordyceps</taxon>
    </lineage>
</organism>
<evidence type="ECO:0000256" key="4">
    <source>
        <dbReference type="ARBA" id="ARBA00022786"/>
    </source>
</evidence>
<feature type="domain" description="DUF6606" evidence="10">
    <location>
        <begin position="2"/>
        <end position="143"/>
    </location>
</feature>
<keyword evidence="4" id="KW-0833">Ubl conjugation pathway</keyword>
<dbReference type="InterPro" id="IPR051346">
    <property type="entry name" value="OTU_Deubiquitinase"/>
</dbReference>
<evidence type="ECO:0000259" key="10">
    <source>
        <dbReference type="Pfam" id="PF20255"/>
    </source>
</evidence>
<keyword evidence="6" id="KW-0788">Thiol protease</keyword>
<dbReference type="InterPro" id="IPR022105">
    <property type="entry name" value="DUF3645"/>
</dbReference>
<evidence type="ECO:0000256" key="2">
    <source>
        <dbReference type="ARBA" id="ARBA00012759"/>
    </source>
</evidence>
<dbReference type="PANTHER" id="PTHR13367">
    <property type="entry name" value="UBIQUITIN THIOESTERASE"/>
    <property type="match status" value="1"/>
</dbReference>
<keyword evidence="5" id="KW-0378">Hydrolase</keyword>
<keyword evidence="12" id="KW-1185">Reference proteome</keyword>
<dbReference type="GO" id="GO:0004843">
    <property type="term" value="F:cysteine-type deubiquitinase activity"/>
    <property type="evidence" value="ECO:0007669"/>
    <property type="project" value="UniProtKB-EC"/>
</dbReference>
<reference evidence="11 12" key="1">
    <citation type="submission" date="2017-06" db="EMBL/GenBank/DDBJ databases">
        <title>Ant-infecting Ophiocordyceps genomes reveal a high diversity of potential behavioral manipulation genes and a possible major role for enterotoxins.</title>
        <authorList>
            <person name="De Bekker C."/>
            <person name="Evans H.C."/>
            <person name="Brachmann A."/>
            <person name="Hughes D.P."/>
        </authorList>
    </citation>
    <scope>NUCLEOTIDE SEQUENCE [LARGE SCALE GENOMIC DNA]</scope>
    <source>
        <strain evidence="11 12">1348a</strain>
    </source>
</reference>
<evidence type="ECO:0000259" key="8">
    <source>
        <dbReference type="Pfam" id="PF12340"/>
    </source>
</evidence>
<feature type="region of interest" description="Disordered" evidence="7">
    <location>
        <begin position="2965"/>
        <end position="2997"/>
    </location>
</feature>
<evidence type="ECO:0000313" key="11">
    <source>
        <dbReference type="EMBL" id="PHH81296.1"/>
    </source>
</evidence>
<evidence type="ECO:0000256" key="1">
    <source>
        <dbReference type="ARBA" id="ARBA00000707"/>
    </source>
</evidence>
<evidence type="ECO:0000259" key="9">
    <source>
        <dbReference type="Pfam" id="PF12359"/>
    </source>
</evidence>
<gene>
    <name evidence="11" type="ORF">CDD82_1095</name>
</gene>
<accession>A0A2C5ZMR6</accession>
<evidence type="ECO:0000313" key="12">
    <source>
        <dbReference type="Proteomes" id="UP000224854"/>
    </source>
</evidence>
<dbReference type="Pfam" id="PF20255">
    <property type="entry name" value="DUF6606"/>
    <property type="match status" value="1"/>
</dbReference>